<sequence>MDKLSDQLSNLAERTKKVEDTATAARAKNRAQLETMKTSLKESLDAVETKTDDAKARAQGRLSDVHDSLEKHFADRRAASAEHKAERDLKKAERRADDAEQDAADAIALVVYVLDQAEYAVVDAVLARADADDLAAQSGTAG</sequence>
<dbReference type="Proteomes" id="UP001601303">
    <property type="component" value="Unassembled WGS sequence"/>
</dbReference>
<accession>A0ABW6MHJ6</accession>
<organism evidence="2 3">
    <name type="scientific">Streptomyces hokutonensis</name>
    <dbReference type="NCBI Taxonomy" id="1306990"/>
    <lineage>
        <taxon>Bacteria</taxon>
        <taxon>Bacillati</taxon>
        <taxon>Actinomycetota</taxon>
        <taxon>Actinomycetes</taxon>
        <taxon>Kitasatosporales</taxon>
        <taxon>Streptomycetaceae</taxon>
        <taxon>Streptomyces</taxon>
    </lineage>
</organism>
<feature type="compositionally biased region" description="Basic and acidic residues" evidence="1">
    <location>
        <begin position="63"/>
        <end position="98"/>
    </location>
</feature>
<feature type="compositionally biased region" description="Polar residues" evidence="1">
    <location>
        <begin position="1"/>
        <end position="12"/>
    </location>
</feature>
<reference evidence="2 3" key="1">
    <citation type="submission" date="2024-10" db="EMBL/GenBank/DDBJ databases">
        <title>The Natural Products Discovery Center: Release of the First 8490 Sequenced Strains for Exploring Actinobacteria Biosynthetic Diversity.</title>
        <authorList>
            <person name="Kalkreuter E."/>
            <person name="Kautsar S.A."/>
            <person name="Yang D."/>
            <person name="Bader C.D."/>
            <person name="Teijaro C.N."/>
            <person name="Fluegel L."/>
            <person name="Davis C.M."/>
            <person name="Simpson J.R."/>
            <person name="Lauterbach L."/>
            <person name="Steele A.D."/>
            <person name="Gui C."/>
            <person name="Meng S."/>
            <person name="Li G."/>
            <person name="Viehrig K."/>
            <person name="Ye F."/>
            <person name="Su P."/>
            <person name="Kiefer A.F."/>
            <person name="Nichols A."/>
            <person name="Cepeda A.J."/>
            <person name="Yan W."/>
            <person name="Fan B."/>
            <person name="Jiang Y."/>
            <person name="Adhikari A."/>
            <person name="Zheng C.-J."/>
            <person name="Schuster L."/>
            <person name="Cowan T.M."/>
            <person name="Smanski M.J."/>
            <person name="Chevrette M.G."/>
            <person name="De Carvalho L.P.S."/>
            <person name="Shen B."/>
        </authorList>
    </citation>
    <scope>NUCLEOTIDE SEQUENCE [LARGE SCALE GENOMIC DNA]</scope>
    <source>
        <strain evidence="2 3">NPDC006488</strain>
    </source>
</reference>
<name>A0ABW6MHJ6_9ACTN</name>
<protein>
    <submittedName>
        <fullName evidence="2">Uncharacterized protein</fullName>
    </submittedName>
</protein>
<gene>
    <name evidence="2" type="ORF">ACFYNQ_44535</name>
</gene>
<comment type="caution">
    <text evidence="2">The sequence shown here is derived from an EMBL/GenBank/DDBJ whole genome shotgun (WGS) entry which is preliminary data.</text>
</comment>
<evidence type="ECO:0000313" key="3">
    <source>
        <dbReference type="Proteomes" id="UP001601303"/>
    </source>
</evidence>
<proteinExistence type="predicted"/>
<dbReference type="RefSeq" id="WP_388114353.1">
    <property type="nucleotide sequence ID" value="NZ_JBIAHM010000020.1"/>
</dbReference>
<dbReference type="EMBL" id="JBIAHM010000020">
    <property type="protein sequence ID" value="MFE9605596.1"/>
    <property type="molecule type" value="Genomic_DNA"/>
</dbReference>
<evidence type="ECO:0000256" key="1">
    <source>
        <dbReference type="SAM" id="MobiDB-lite"/>
    </source>
</evidence>
<feature type="region of interest" description="Disordered" evidence="1">
    <location>
        <begin position="1"/>
        <end position="98"/>
    </location>
</feature>
<feature type="compositionally biased region" description="Basic and acidic residues" evidence="1">
    <location>
        <begin position="39"/>
        <end position="56"/>
    </location>
</feature>
<keyword evidence="3" id="KW-1185">Reference proteome</keyword>
<evidence type="ECO:0000313" key="2">
    <source>
        <dbReference type="EMBL" id="MFE9605596.1"/>
    </source>
</evidence>